<dbReference type="STRING" id="351605.Gura_3970"/>
<keyword evidence="8 9" id="KW-0131">Cell cycle</keyword>
<feature type="domain" description="POTRA" evidence="11">
    <location>
        <begin position="66"/>
        <end position="134"/>
    </location>
</feature>
<feature type="region of interest" description="Disordered" evidence="10">
    <location>
        <begin position="1"/>
        <end position="26"/>
    </location>
</feature>
<keyword evidence="3 9" id="KW-0997">Cell inner membrane</keyword>
<dbReference type="Proteomes" id="UP000006695">
    <property type="component" value="Chromosome"/>
</dbReference>
<keyword evidence="6 9" id="KW-1133">Transmembrane helix</keyword>
<dbReference type="HAMAP" id="MF_00911">
    <property type="entry name" value="FtsQ_subfam"/>
    <property type="match status" value="1"/>
</dbReference>
<keyword evidence="13" id="KW-1185">Reference proteome</keyword>
<dbReference type="Pfam" id="PF08478">
    <property type="entry name" value="POTRA_1"/>
    <property type="match status" value="1"/>
</dbReference>
<evidence type="ECO:0000313" key="13">
    <source>
        <dbReference type="Proteomes" id="UP000006695"/>
    </source>
</evidence>
<dbReference type="PROSITE" id="PS51779">
    <property type="entry name" value="POTRA"/>
    <property type="match status" value="1"/>
</dbReference>
<evidence type="ECO:0000256" key="7">
    <source>
        <dbReference type="ARBA" id="ARBA00023136"/>
    </source>
</evidence>
<dbReference type="InterPro" id="IPR005548">
    <property type="entry name" value="Cell_div_FtsQ/DivIB_C"/>
</dbReference>
<evidence type="ECO:0000256" key="2">
    <source>
        <dbReference type="ARBA" id="ARBA00022475"/>
    </source>
</evidence>
<protein>
    <recommendedName>
        <fullName evidence="9">Cell division protein FtsQ</fullName>
    </recommendedName>
</protein>
<dbReference type="InterPro" id="IPR026579">
    <property type="entry name" value="FtsQ"/>
</dbReference>
<keyword evidence="2 9" id="KW-1003">Cell membrane</keyword>
<accession>A5G8J6</accession>
<evidence type="ECO:0000259" key="11">
    <source>
        <dbReference type="PROSITE" id="PS51779"/>
    </source>
</evidence>
<dbReference type="GO" id="GO:0090529">
    <property type="term" value="P:cell septum assembly"/>
    <property type="evidence" value="ECO:0007669"/>
    <property type="project" value="InterPro"/>
</dbReference>
<comment type="similarity">
    <text evidence="9">Belongs to the FtsQ/DivIB family. FtsQ subfamily.</text>
</comment>
<evidence type="ECO:0000256" key="5">
    <source>
        <dbReference type="ARBA" id="ARBA00022692"/>
    </source>
</evidence>
<gene>
    <name evidence="9" type="primary">ftsQ</name>
    <name evidence="12" type="ordered locus">Gura_3970</name>
</gene>
<dbReference type="Gene3D" id="3.10.20.310">
    <property type="entry name" value="membrane protein fhac"/>
    <property type="match status" value="1"/>
</dbReference>
<dbReference type="GO" id="GO:0032153">
    <property type="term" value="C:cell division site"/>
    <property type="evidence" value="ECO:0007669"/>
    <property type="project" value="UniProtKB-UniRule"/>
</dbReference>
<dbReference type="GO" id="GO:0005886">
    <property type="term" value="C:plasma membrane"/>
    <property type="evidence" value="ECO:0007669"/>
    <property type="project" value="UniProtKB-SubCell"/>
</dbReference>
<dbReference type="InterPro" id="IPR013685">
    <property type="entry name" value="POTRA_FtsQ_type"/>
</dbReference>
<dbReference type="PANTHER" id="PTHR35851:SF1">
    <property type="entry name" value="CELL DIVISION PROTEIN FTSQ"/>
    <property type="match status" value="1"/>
</dbReference>
<dbReference type="GO" id="GO:0043093">
    <property type="term" value="P:FtsZ-dependent cytokinesis"/>
    <property type="evidence" value="ECO:0007669"/>
    <property type="project" value="UniProtKB-UniRule"/>
</dbReference>
<evidence type="ECO:0000256" key="9">
    <source>
        <dbReference type="HAMAP-Rule" id="MF_00911"/>
    </source>
</evidence>
<keyword evidence="4 9" id="KW-0132">Cell division</keyword>
<dbReference type="InterPro" id="IPR045335">
    <property type="entry name" value="FtsQ_C_sf"/>
</dbReference>
<dbReference type="InterPro" id="IPR034746">
    <property type="entry name" value="POTRA"/>
</dbReference>
<dbReference type="EMBL" id="CP000698">
    <property type="protein sequence ID" value="ABQ28114.1"/>
    <property type="molecule type" value="Genomic_DNA"/>
</dbReference>
<evidence type="ECO:0000256" key="6">
    <source>
        <dbReference type="ARBA" id="ARBA00022989"/>
    </source>
</evidence>
<sequence length="275" mass="31059">MRDLHKKKQRPTSQNRLKKPPKPRKPINFRSIFRKSAKVVCGAALVSLTGFVGYEMYRLIARTTFLRLERIEVSNLKKLSRQEVVALAGVKEGDAMLALRLKSIGEQIAKNPWIAQVKVRRYFPGTLTIEVAEREPVAVVNMGYLYYLDNKGELFKPLTEGDRLDYPVLTGITEEDIAKDPSGSKATLKTTLELIAQLKSRTDFRLDDVSEIHFDKGYGFTIFTASGGVPVKLGNGGFSEKLSRLARIYRDLQPQMSALEYIDLDYSDKIIVKKA</sequence>
<dbReference type="PANTHER" id="PTHR35851">
    <property type="entry name" value="CELL DIVISION PROTEIN FTSQ"/>
    <property type="match status" value="1"/>
</dbReference>
<evidence type="ECO:0000256" key="3">
    <source>
        <dbReference type="ARBA" id="ARBA00022519"/>
    </source>
</evidence>
<dbReference type="Pfam" id="PF03799">
    <property type="entry name" value="FtsQ_DivIB_C"/>
    <property type="match status" value="1"/>
</dbReference>
<dbReference type="KEGG" id="gur:Gura_3970"/>
<proteinExistence type="inferred from homology"/>
<evidence type="ECO:0000256" key="1">
    <source>
        <dbReference type="ARBA" id="ARBA00004370"/>
    </source>
</evidence>
<organism evidence="12 13">
    <name type="scientific">Geotalea uraniireducens (strain Rf4)</name>
    <name type="common">Geobacter uraniireducens</name>
    <dbReference type="NCBI Taxonomy" id="351605"/>
    <lineage>
        <taxon>Bacteria</taxon>
        <taxon>Pseudomonadati</taxon>
        <taxon>Thermodesulfobacteriota</taxon>
        <taxon>Desulfuromonadia</taxon>
        <taxon>Geobacterales</taxon>
        <taxon>Geobacteraceae</taxon>
        <taxon>Geotalea</taxon>
    </lineage>
</organism>
<name>A5G8J6_GEOUR</name>
<comment type="function">
    <text evidence="9">Essential cell division protein.</text>
</comment>
<reference evidence="12 13" key="1">
    <citation type="submission" date="2007-05" db="EMBL/GenBank/DDBJ databases">
        <title>Complete sequence of Geobacter uraniireducens Rf4.</title>
        <authorList>
            <consortium name="US DOE Joint Genome Institute"/>
            <person name="Copeland A."/>
            <person name="Lucas S."/>
            <person name="Lapidus A."/>
            <person name="Barry K."/>
            <person name="Detter J.C."/>
            <person name="Glavina del Rio T."/>
            <person name="Hammon N."/>
            <person name="Israni S."/>
            <person name="Dalin E."/>
            <person name="Tice H."/>
            <person name="Pitluck S."/>
            <person name="Chertkov O."/>
            <person name="Brettin T."/>
            <person name="Bruce D."/>
            <person name="Han C."/>
            <person name="Schmutz J."/>
            <person name="Larimer F."/>
            <person name="Land M."/>
            <person name="Hauser L."/>
            <person name="Kyrpides N."/>
            <person name="Mikhailova N."/>
            <person name="Shelobolina E."/>
            <person name="Aklujkar M."/>
            <person name="Lovley D."/>
            <person name="Richardson P."/>
        </authorList>
    </citation>
    <scope>NUCLEOTIDE SEQUENCE [LARGE SCALE GENOMIC DNA]</scope>
    <source>
        <strain evidence="12 13">Rf4</strain>
    </source>
</reference>
<dbReference type="RefSeq" id="WP_011940751.1">
    <property type="nucleotide sequence ID" value="NC_009483.1"/>
</dbReference>
<keyword evidence="7 9" id="KW-0472">Membrane</keyword>
<comment type="subcellular location">
    <subcellularLocation>
        <location evidence="9">Cell inner membrane</location>
        <topology evidence="9">Single-pass type II membrane protein</topology>
    </subcellularLocation>
    <subcellularLocation>
        <location evidence="1">Membrane</location>
    </subcellularLocation>
    <text evidence="9">Localizes to the division septum.</text>
</comment>
<dbReference type="HOGENOM" id="CLU_047677_3_0_7"/>
<keyword evidence="5 9" id="KW-0812">Transmembrane</keyword>
<dbReference type="AlphaFoldDB" id="A5G8J6"/>
<evidence type="ECO:0000256" key="8">
    <source>
        <dbReference type="ARBA" id="ARBA00023306"/>
    </source>
</evidence>
<dbReference type="Gene3D" id="3.40.50.11690">
    <property type="entry name" value="Cell division protein FtsQ/DivIB"/>
    <property type="match status" value="1"/>
</dbReference>
<evidence type="ECO:0000313" key="12">
    <source>
        <dbReference type="EMBL" id="ABQ28114.1"/>
    </source>
</evidence>
<evidence type="ECO:0000256" key="10">
    <source>
        <dbReference type="SAM" id="MobiDB-lite"/>
    </source>
</evidence>
<evidence type="ECO:0000256" key="4">
    <source>
        <dbReference type="ARBA" id="ARBA00022618"/>
    </source>
</evidence>